<feature type="chain" id="PRO_5008529432" evidence="1">
    <location>
        <begin position="40"/>
        <end position="271"/>
    </location>
</feature>
<gene>
    <name evidence="2" type="ORF">A4V02_12190</name>
    <name evidence="3" type="ORF">E5333_02535</name>
</gene>
<name>A0A1B1SC43_9BACT</name>
<dbReference type="InterPro" id="IPR021457">
    <property type="entry name" value="DUF3108"/>
</dbReference>
<dbReference type="EMBL" id="SRYD01000007">
    <property type="protein sequence ID" value="TGY75892.1"/>
    <property type="molecule type" value="Genomic_DNA"/>
</dbReference>
<dbReference type="Proteomes" id="UP000306630">
    <property type="component" value="Unassembled WGS sequence"/>
</dbReference>
<dbReference type="OrthoDB" id="9808473at2"/>
<dbReference type="AlphaFoldDB" id="A0A1B1SC43"/>
<evidence type="ECO:0000313" key="3">
    <source>
        <dbReference type="EMBL" id="TGY75892.1"/>
    </source>
</evidence>
<sequence length="271" mass="30471">MYAPASAGAYKTHSDLMTRIKHLLFALLLAVAVTSPANAFDLPDEDLNYIVLYKWGLINKDAASATLSLRSDGSDYRAQLAASTLPWADKVFRVRDTLQVRIQKSGCLPQVYRKITHEGGTYNRDVVRYSRVGNEVTGHATRVRQKNDGPVMRFDTTLYATGPTFDMLSIFYYLRQFDYPAMSVGSQIHASLFSGKNVEQITVTYRGTQRVKIKGRQWDAYYLTFSFTHKGKPTGETMYTWISTDAQRIPLKVEGKLPLGKVQALYTGGPE</sequence>
<accession>A0A1Z2XGD3</accession>
<accession>A0A1B1SC43</accession>
<keyword evidence="1" id="KW-0732">Signal</keyword>
<keyword evidence="4" id="KW-1185">Reference proteome</keyword>
<evidence type="ECO:0000256" key="1">
    <source>
        <dbReference type="SAM" id="SignalP"/>
    </source>
</evidence>
<organism evidence="2 4">
    <name type="scientific">Muribaculum intestinale</name>
    <dbReference type="NCBI Taxonomy" id="1796646"/>
    <lineage>
        <taxon>Bacteria</taxon>
        <taxon>Pseudomonadati</taxon>
        <taxon>Bacteroidota</taxon>
        <taxon>Bacteroidia</taxon>
        <taxon>Bacteroidales</taxon>
        <taxon>Muribaculaceae</taxon>
        <taxon>Muribaculum</taxon>
    </lineage>
</organism>
<reference evidence="2" key="2">
    <citation type="submission" date="2017-04" db="EMBL/GenBank/DDBJ databases">
        <title>Complete Genome Sequences of Twelve Strains of a Stable Defined Moderately Diverse Mouse Microbiota 2 (sDMDMm2).</title>
        <authorList>
            <person name="Uchimura Y."/>
            <person name="Wyss M."/>
            <person name="Brugiroux S."/>
            <person name="Limenitakis J.P."/>
            <person name="Stecher B."/>
            <person name="McCoy K.D."/>
            <person name="Macpherson A.J."/>
        </authorList>
    </citation>
    <scope>NUCLEOTIDE SEQUENCE</scope>
    <source>
        <strain evidence="2">YL27</strain>
    </source>
</reference>
<feature type="signal peptide" evidence="1">
    <location>
        <begin position="1"/>
        <end position="39"/>
    </location>
</feature>
<dbReference type="Pfam" id="PF11306">
    <property type="entry name" value="DUF3108"/>
    <property type="match status" value="1"/>
</dbReference>
<protein>
    <submittedName>
        <fullName evidence="3">DUF3108 domain-containing protein</fullName>
    </submittedName>
</protein>
<proteinExistence type="predicted"/>
<reference evidence="4" key="1">
    <citation type="submission" date="2016-04" db="EMBL/GenBank/DDBJ databases">
        <title>Complete Genome Sequences of Twelve Strains of a Stable Defined Moderately Diverse Mouse Microbiota 2 (sDMDMm2).</title>
        <authorList>
            <person name="Uchimura Y."/>
            <person name="Wyss M."/>
            <person name="Brugiroux S."/>
            <person name="Limenitakis J.P."/>
            <person name="Stecher B."/>
            <person name="McCoy K.D."/>
            <person name="Macpherson A.J."/>
        </authorList>
    </citation>
    <scope>NUCLEOTIDE SEQUENCE [LARGE SCALE GENOMIC DNA]</scope>
    <source>
        <strain evidence="4">YL27</strain>
    </source>
</reference>
<dbReference type="STRING" id="1796646.A4V02_12190"/>
<dbReference type="KEGG" id="pary:A4V02_12190"/>
<evidence type="ECO:0000313" key="2">
    <source>
        <dbReference type="EMBL" id="ANU64401.1"/>
    </source>
</evidence>
<evidence type="ECO:0000313" key="5">
    <source>
        <dbReference type="Proteomes" id="UP000306630"/>
    </source>
</evidence>
<dbReference type="EMBL" id="CP015402">
    <property type="protein sequence ID" value="ANU64401.1"/>
    <property type="molecule type" value="Genomic_DNA"/>
</dbReference>
<dbReference type="Proteomes" id="UP000186351">
    <property type="component" value="Chromosome"/>
</dbReference>
<reference evidence="3 5" key="3">
    <citation type="submission" date="2019-04" db="EMBL/GenBank/DDBJ databases">
        <title>Microbes associate with the intestines of laboratory mice.</title>
        <authorList>
            <person name="Navarre W."/>
            <person name="Wong E."/>
            <person name="Huang K."/>
            <person name="Tropini C."/>
            <person name="Ng K."/>
            <person name="Yu B."/>
        </authorList>
    </citation>
    <scope>NUCLEOTIDE SEQUENCE [LARGE SCALE GENOMIC DNA]</scope>
    <source>
        <strain evidence="3 5">NM06_A21</strain>
    </source>
</reference>
<evidence type="ECO:0000313" key="4">
    <source>
        <dbReference type="Proteomes" id="UP000186351"/>
    </source>
</evidence>